<comment type="function">
    <text evidence="7">Catalyzes the transfer of a ribosyl phosphate group from 5-phosphoribose 1-diphosphate to orotate, leading to the formation of orotidine monophosphate (OMP).</text>
</comment>
<dbReference type="NCBIfam" id="TIGR01367">
    <property type="entry name" value="pyrE_Therm"/>
    <property type="match status" value="1"/>
</dbReference>
<keyword evidence="4 7" id="KW-0808">Transferase</keyword>
<evidence type="ECO:0000259" key="8">
    <source>
        <dbReference type="Pfam" id="PF00156"/>
    </source>
</evidence>
<sequence>MLEGGINVSDHSTTERLNENDILDIFKETGALLQGHFLLTSGKHSARYMQCAQVLQYPRKAAVLGKDLAGKFGGMEIETVIGPAMGGIVVAHEVGRNLGVKAIFTERQNGEMALRRGFKLEPGEKVLVVEDVITTGGSVKEVINIVKEAGAVPVGVGVLVDRSGGKADFDGLLLHSLIQMNIEAYEPDDCPLCKQGIPWEKPGSRGIK</sequence>
<keyword evidence="5 7" id="KW-0460">Magnesium</keyword>
<feature type="binding site" description="in other chain" evidence="7">
    <location>
        <begin position="130"/>
        <end position="138"/>
    </location>
    <ligand>
        <name>5-phospho-alpha-D-ribose 1-diphosphate</name>
        <dbReference type="ChEBI" id="CHEBI:58017"/>
        <note>ligand shared between dimeric partners</note>
    </ligand>
</feature>
<evidence type="ECO:0000256" key="2">
    <source>
        <dbReference type="ARBA" id="ARBA00011971"/>
    </source>
</evidence>
<organism evidence="9 10">
    <name type="scientific">Dehalobacter restrictus</name>
    <dbReference type="NCBI Taxonomy" id="55583"/>
    <lineage>
        <taxon>Bacteria</taxon>
        <taxon>Bacillati</taxon>
        <taxon>Bacillota</taxon>
        <taxon>Clostridia</taxon>
        <taxon>Eubacteriales</taxon>
        <taxon>Desulfitobacteriaceae</taxon>
        <taxon>Dehalobacter</taxon>
    </lineage>
</organism>
<evidence type="ECO:0000256" key="3">
    <source>
        <dbReference type="ARBA" id="ARBA00022676"/>
    </source>
</evidence>
<dbReference type="PANTHER" id="PTHR19278:SF9">
    <property type="entry name" value="URIDINE 5'-MONOPHOSPHATE SYNTHASE"/>
    <property type="match status" value="1"/>
</dbReference>
<name>A0A857DNG1_9FIRM</name>
<dbReference type="SUPFAM" id="SSF53271">
    <property type="entry name" value="PRTase-like"/>
    <property type="match status" value="1"/>
</dbReference>
<reference evidence="9 10" key="1">
    <citation type="submission" date="2019-12" db="EMBL/GenBank/DDBJ databases">
        <title>Sequence classification of anaerobic respiratory reductive dehalogenases: First we see many, then we see few.</title>
        <authorList>
            <person name="Molenda O."/>
            <person name="Puentes Jacome L.A."/>
            <person name="Cao X."/>
            <person name="Nesbo C.L."/>
            <person name="Tang S."/>
            <person name="Morson N."/>
            <person name="Patron J."/>
            <person name="Lomheim L."/>
            <person name="Wishart D.S."/>
            <person name="Edwards E.A."/>
        </authorList>
    </citation>
    <scope>NUCLEOTIDE SEQUENCE [LARGE SCALE GENOMIC DNA]</scope>
    <source>
        <strain evidence="9 10">12DCA</strain>
    </source>
</reference>
<evidence type="ECO:0000256" key="7">
    <source>
        <dbReference type="HAMAP-Rule" id="MF_01208"/>
    </source>
</evidence>
<comment type="subunit">
    <text evidence="7">Homodimer.</text>
</comment>
<dbReference type="InterPro" id="IPR029057">
    <property type="entry name" value="PRTase-like"/>
</dbReference>
<dbReference type="AlphaFoldDB" id="A0A857DNG1"/>
<comment type="caution">
    <text evidence="7">Lacks conserved residue(s) required for the propagation of feature annotation.</text>
</comment>
<dbReference type="GO" id="GO:0019856">
    <property type="term" value="P:pyrimidine nucleobase biosynthetic process"/>
    <property type="evidence" value="ECO:0007669"/>
    <property type="project" value="InterPro"/>
</dbReference>
<dbReference type="GO" id="GO:0044205">
    <property type="term" value="P:'de novo' UMP biosynthetic process"/>
    <property type="evidence" value="ECO:0007669"/>
    <property type="project" value="UniProtKB-UniRule"/>
</dbReference>
<comment type="catalytic activity">
    <reaction evidence="7">
        <text>orotidine 5'-phosphate + diphosphate = orotate + 5-phospho-alpha-D-ribose 1-diphosphate</text>
        <dbReference type="Rhea" id="RHEA:10380"/>
        <dbReference type="ChEBI" id="CHEBI:30839"/>
        <dbReference type="ChEBI" id="CHEBI:33019"/>
        <dbReference type="ChEBI" id="CHEBI:57538"/>
        <dbReference type="ChEBI" id="CHEBI:58017"/>
        <dbReference type="EC" id="2.4.2.10"/>
    </reaction>
</comment>
<dbReference type="PANTHER" id="PTHR19278">
    <property type="entry name" value="OROTATE PHOSPHORIBOSYLTRANSFERASE"/>
    <property type="match status" value="1"/>
</dbReference>
<dbReference type="Proteomes" id="UP000430508">
    <property type="component" value="Chromosome"/>
</dbReference>
<dbReference type="InterPro" id="IPR000836">
    <property type="entry name" value="PRTase_dom"/>
</dbReference>
<dbReference type="EMBL" id="CP046996">
    <property type="protein sequence ID" value="QHA01942.1"/>
    <property type="molecule type" value="Genomic_DNA"/>
</dbReference>
<comment type="pathway">
    <text evidence="1 7">Pyrimidine metabolism; UMP biosynthesis via de novo pathway; UMP from orotate: step 1/2.</text>
</comment>
<evidence type="ECO:0000313" key="9">
    <source>
        <dbReference type="EMBL" id="QHA01942.1"/>
    </source>
</evidence>
<dbReference type="Pfam" id="PF00156">
    <property type="entry name" value="Pribosyltran"/>
    <property type="match status" value="1"/>
</dbReference>
<evidence type="ECO:0000313" key="10">
    <source>
        <dbReference type="Proteomes" id="UP000430508"/>
    </source>
</evidence>
<comment type="similarity">
    <text evidence="7">Belongs to the purine/pyrimidine phosphoribosyltransferase family. PyrE subfamily.</text>
</comment>
<protein>
    <recommendedName>
        <fullName evidence="2 7">Orotate phosphoribosyltransferase</fullName>
        <shortName evidence="7">OPRT</shortName>
        <shortName evidence="7">OPRTase</shortName>
        <ecNumber evidence="2 7">2.4.2.10</ecNumber>
    </recommendedName>
</protein>
<dbReference type="GO" id="GO:0000287">
    <property type="term" value="F:magnesium ion binding"/>
    <property type="evidence" value="ECO:0007669"/>
    <property type="project" value="UniProtKB-UniRule"/>
</dbReference>
<dbReference type="GO" id="GO:0004588">
    <property type="term" value="F:orotate phosphoribosyltransferase activity"/>
    <property type="evidence" value="ECO:0007669"/>
    <property type="project" value="UniProtKB-UniRule"/>
</dbReference>
<feature type="binding site" evidence="7">
    <location>
        <position position="162"/>
    </location>
    <ligand>
        <name>orotate</name>
        <dbReference type="ChEBI" id="CHEBI:30839"/>
    </ligand>
</feature>
<feature type="binding site" evidence="7">
    <location>
        <position position="134"/>
    </location>
    <ligand>
        <name>orotate</name>
        <dbReference type="ChEBI" id="CHEBI:30839"/>
    </ligand>
</feature>
<dbReference type="CDD" id="cd06223">
    <property type="entry name" value="PRTases_typeI"/>
    <property type="match status" value="1"/>
</dbReference>
<accession>A0A857DNG1</accession>
<evidence type="ECO:0000256" key="4">
    <source>
        <dbReference type="ARBA" id="ARBA00022679"/>
    </source>
</evidence>
<feature type="domain" description="Phosphoribosyltransferase" evidence="8">
    <location>
        <begin position="76"/>
        <end position="167"/>
    </location>
</feature>
<proteinExistence type="inferred from homology"/>
<dbReference type="InterPro" id="IPR006273">
    <property type="entry name" value="Orotate_PRibTrfase_bac"/>
</dbReference>
<dbReference type="InterPro" id="IPR023031">
    <property type="entry name" value="OPRT"/>
</dbReference>
<dbReference type="EC" id="2.4.2.10" evidence="2 7"/>
<evidence type="ECO:0000256" key="1">
    <source>
        <dbReference type="ARBA" id="ARBA00004889"/>
    </source>
</evidence>
<dbReference type="UniPathway" id="UPA00070">
    <property type="reaction ID" value="UER00119"/>
</dbReference>
<dbReference type="Gene3D" id="3.40.50.2020">
    <property type="match status" value="1"/>
</dbReference>
<dbReference type="HAMAP" id="MF_01208">
    <property type="entry name" value="PyrE"/>
    <property type="match status" value="1"/>
</dbReference>
<gene>
    <name evidence="7" type="primary">pyrE</name>
    <name evidence="9" type="ORF">GQ588_11200</name>
</gene>
<keyword evidence="6 7" id="KW-0665">Pyrimidine biosynthesis</keyword>
<comment type="cofactor">
    <cofactor evidence="7">
        <name>Mg(2+)</name>
        <dbReference type="ChEBI" id="CHEBI:18420"/>
    </cofactor>
</comment>
<keyword evidence="3 7" id="KW-0328">Glycosyltransferase</keyword>
<evidence type="ECO:0000256" key="5">
    <source>
        <dbReference type="ARBA" id="ARBA00022842"/>
    </source>
</evidence>
<evidence type="ECO:0000256" key="6">
    <source>
        <dbReference type="ARBA" id="ARBA00022975"/>
    </source>
</evidence>